<dbReference type="InterPro" id="IPR015856">
    <property type="entry name" value="ABC_transpr_CbiO/EcfA_su"/>
</dbReference>
<dbReference type="BioCyc" id="CSTA292563:G1353-1904-MONOMER"/>
<evidence type="ECO:0000256" key="4">
    <source>
        <dbReference type="ARBA" id="ARBA00022840"/>
    </source>
</evidence>
<evidence type="ECO:0000313" key="7">
    <source>
        <dbReference type="Proteomes" id="UP000010483"/>
    </source>
</evidence>
<dbReference type="AlphaFoldDB" id="K9YN64"/>
<comment type="similarity">
    <text evidence="1">Belongs to the ABC transporter superfamily.</text>
</comment>
<keyword evidence="3" id="KW-0547">Nucleotide-binding</keyword>
<dbReference type="PROSITE" id="PS50893">
    <property type="entry name" value="ABC_TRANSPORTER_2"/>
    <property type="match status" value="1"/>
</dbReference>
<dbReference type="Pfam" id="PF00005">
    <property type="entry name" value="ABC_tran"/>
    <property type="match status" value="1"/>
</dbReference>
<proteinExistence type="inferred from homology"/>
<gene>
    <name evidence="6" type="ordered locus">Cyast_1895</name>
</gene>
<dbReference type="GO" id="GO:0042626">
    <property type="term" value="F:ATPase-coupled transmembrane transporter activity"/>
    <property type="evidence" value="ECO:0007669"/>
    <property type="project" value="TreeGrafter"/>
</dbReference>
<dbReference type="PROSITE" id="PS00211">
    <property type="entry name" value="ABC_TRANSPORTER_1"/>
    <property type="match status" value="1"/>
</dbReference>
<dbReference type="GO" id="GO:0016887">
    <property type="term" value="F:ATP hydrolysis activity"/>
    <property type="evidence" value="ECO:0007669"/>
    <property type="project" value="InterPro"/>
</dbReference>
<dbReference type="HOGENOM" id="CLU_000604_1_22_3"/>
<dbReference type="InterPro" id="IPR017871">
    <property type="entry name" value="ABC_transporter-like_CS"/>
</dbReference>
<dbReference type="InterPro" id="IPR003593">
    <property type="entry name" value="AAA+_ATPase"/>
</dbReference>
<evidence type="ECO:0000256" key="2">
    <source>
        <dbReference type="ARBA" id="ARBA00022448"/>
    </source>
</evidence>
<dbReference type="GO" id="GO:0043190">
    <property type="term" value="C:ATP-binding cassette (ABC) transporter complex"/>
    <property type="evidence" value="ECO:0007669"/>
    <property type="project" value="TreeGrafter"/>
</dbReference>
<dbReference type="STRING" id="292563.Cyast_1895"/>
<dbReference type="EMBL" id="CP003940">
    <property type="protein sequence ID" value="AFZ47850.1"/>
    <property type="molecule type" value="Genomic_DNA"/>
</dbReference>
<evidence type="ECO:0000256" key="1">
    <source>
        <dbReference type="ARBA" id="ARBA00005417"/>
    </source>
</evidence>
<dbReference type="KEGG" id="csn:Cyast_1895"/>
<sequence>MLSLKNVGYHPAASPIPIIENISFNLEPQTLGLIVGKSGSGKTTLLEILAGLAENTSGKICWKKEEITSVELQQLSGLVFQFPERHFCGSNVLEELRLGHPELSAIKVKEALTEVGLGHISYEVPPHALSGGQQRRLSLAVQLIRQPNILLLDEPTAGLDWVMRDQLVNLLAKLKQHWTLLIVTHDASDLISIADHCWRIEAGKIEVVTPSDFTVKPRLQLVMDS</sequence>
<dbReference type="CDD" id="cd03225">
    <property type="entry name" value="ABC_cobalt_CbiO_domain1"/>
    <property type="match status" value="1"/>
</dbReference>
<keyword evidence="4" id="KW-0067">ATP-binding</keyword>
<reference evidence="7" key="1">
    <citation type="journal article" date="2013" name="Proc. Natl. Acad. Sci. U.S.A.">
        <title>Improving the coverage of the cyanobacterial phylum using diversity-driven genome sequencing.</title>
        <authorList>
            <person name="Shih P.M."/>
            <person name="Wu D."/>
            <person name="Latifi A."/>
            <person name="Axen S.D."/>
            <person name="Fewer D.P."/>
            <person name="Talla E."/>
            <person name="Calteau A."/>
            <person name="Cai F."/>
            <person name="Tandeau de Marsac N."/>
            <person name="Rippka R."/>
            <person name="Herdman M."/>
            <person name="Sivonen K."/>
            <person name="Coursin T."/>
            <person name="Laurent T."/>
            <person name="Goodwin L."/>
            <person name="Nolan M."/>
            <person name="Davenport K.W."/>
            <person name="Han C.S."/>
            <person name="Rubin E.M."/>
            <person name="Eisen J.A."/>
            <person name="Woyke T."/>
            <person name="Gugger M."/>
            <person name="Kerfeld C.A."/>
        </authorList>
    </citation>
    <scope>NUCLEOTIDE SEQUENCE [LARGE SCALE GENOMIC DNA]</scope>
    <source>
        <strain evidence="7">ATCC 29140 / PCC 7202</strain>
    </source>
</reference>
<dbReference type="GO" id="GO:0005524">
    <property type="term" value="F:ATP binding"/>
    <property type="evidence" value="ECO:0007669"/>
    <property type="project" value="UniProtKB-KW"/>
</dbReference>
<evidence type="ECO:0000313" key="6">
    <source>
        <dbReference type="EMBL" id="AFZ47850.1"/>
    </source>
</evidence>
<dbReference type="Gene3D" id="3.40.50.300">
    <property type="entry name" value="P-loop containing nucleotide triphosphate hydrolases"/>
    <property type="match status" value="1"/>
</dbReference>
<organism evidence="6 7">
    <name type="scientific">Cyanobacterium stanieri (strain ATCC 29140 / PCC 7202)</name>
    <dbReference type="NCBI Taxonomy" id="292563"/>
    <lineage>
        <taxon>Bacteria</taxon>
        <taxon>Bacillati</taxon>
        <taxon>Cyanobacteriota</taxon>
        <taxon>Cyanophyceae</taxon>
        <taxon>Oscillatoriophycideae</taxon>
        <taxon>Chroococcales</taxon>
        <taxon>Geminocystaceae</taxon>
        <taxon>Cyanobacterium</taxon>
    </lineage>
</organism>
<dbReference type="Proteomes" id="UP000010483">
    <property type="component" value="Chromosome"/>
</dbReference>
<protein>
    <submittedName>
        <fullName evidence="6">ABC transporter related protein</fullName>
    </submittedName>
</protein>
<keyword evidence="2" id="KW-0813">Transport</keyword>
<dbReference type="InterPro" id="IPR003439">
    <property type="entry name" value="ABC_transporter-like_ATP-bd"/>
</dbReference>
<dbReference type="SMART" id="SM00382">
    <property type="entry name" value="AAA"/>
    <property type="match status" value="1"/>
</dbReference>
<evidence type="ECO:0000256" key="3">
    <source>
        <dbReference type="ARBA" id="ARBA00022741"/>
    </source>
</evidence>
<name>K9YN64_CYASC</name>
<dbReference type="InterPro" id="IPR050095">
    <property type="entry name" value="ECF_ABC_transporter_ATP-bd"/>
</dbReference>
<dbReference type="PANTHER" id="PTHR43553:SF24">
    <property type="entry name" value="ENERGY-COUPLING FACTOR TRANSPORTER ATP-BINDING PROTEIN ECFA1"/>
    <property type="match status" value="1"/>
</dbReference>
<dbReference type="eggNOG" id="COG1122">
    <property type="taxonomic scope" value="Bacteria"/>
</dbReference>
<keyword evidence="7" id="KW-1185">Reference proteome</keyword>
<accession>K9YN64</accession>
<feature type="domain" description="ABC transporter" evidence="5">
    <location>
        <begin position="2"/>
        <end position="223"/>
    </location>
</feature>
<evidence type="ECO:0000259" key="5">
    <source>
        <dbReference type="PROSITE" id="PS50893"/>
    </source>
</evidence>
<dbReference type="InterPro" id="IPR027417">
    <property type="entry name" value="P-loop_NTPase"/>
</dbReference>
<dbReference type="PANTHER" id="PTHR43553">
    <property type="entry name" value="HEAVY METAL TRANSPORTER"/>
    <property type="match status" value="1"/>
</dbReference>
<dbReference type="SUPFAM" id="SSF52540">
    <property type="entry name" value="P-loop containing nucleoside triphosphate hydrolases"/>
    <property type="match status" value="1"/>
</dbReference>
<dbReference type="PATRIC" id="fig|292563.3.peg.1981"/>